<dbReference type="GO" id="GO:0000278">
    <property type="term" value="P:mitotic cell cycle"/>
    <property type="evidence" value="ECO:0007669"/>
    <property type="project" value="TreeGrafter"/>
</dbReference>
<dbReference type="OrthoDB" id="5962at2759"/>
<dbReference type="GO" id="GO:0005876">
    <property type="term" value="C:spindle microtubule"/>
    <property type="evidence" value="ECO:0007669"/>
    <property type="project" value="TreeGrafter"/>
</dbReference>
<dbReference type="GO" id="GO:0000940">
    <property type="term" value="C:outer kinetochore"/>
    <property type="evidence" value="ECO:0007669"/>
    <property type="project" value="TreeGrafter"/>
</dbReference>
<comment type="similarity">
    <text evidence="1">Belongs to the SKA1 family.</text>
</comment>
<dbReference type="GO" id="GO:0072686">
    <property type="term" value="C:mitotic spindle"/>
    <property type="evidence" value="ECO:0007669"/>
    <property type="project" value="TreeGrafter"/>
</dbReference>
<proteinExistence type="inferred from homology"/>
<dbReference type="GO" id="GO:0008017">
    <property type="term" value="F:microtubule binding"/>
    <property type="evidence" value="ECO:0007669"/>
    <property type="project" value="InterPro"/>
</dbReference>
<sequence>NNRNGISKSSDQRNTTLRMEEITNHLEGRLDTIEEGFKWMSSGVLEDTLACVDSTAFIAAKIEIKSEKFERLKFRHEDLVKESRTWSEKFHVLRNLQKELITLLPQAMIKSKDTLTSENVASNPLKTINNNNENKNISNNTQSHQPSKLPLKKNKNLTIPSLIQFKLPEFDSIPAYMKGRLNYNSLNQALEEFNSVLKTKYTFFNQGFNPNANFKTKTKYQEMKKLETKETKGLCFLVMDDIKALPSFKTDSSRKSIFSILRHFHKIKEIRGPGSIVRYAVIEGI</sequence>
<feature type="region of interest" description="Disordered" evidence="4">
    <location>
        <begin position="123"/>
        <end position="151"/>
    </location>
</feature>
<feature type="non-terminal residue" evidence="5">
    <location>
        <position position="1"/>
    </location>
</feature>
<feature type="compositionally biased region" description="Low complexity" evidence="4">
    <location>
        <begin position="129"/>
        <end position="140"/>
    </location>
</feature>
<evidence type="ECO:0000256" key="1">
    <source>
        <dbReference type="ARBA" id="ARBA00006836"/>
    </source>
</evidence>
<dbReference type="EMBL" id="HACA01027680">
    <property type="protein sequence ID" value="CDW45041.1"/>
    <property type="molecule type" value="Transcribed_RNA"/>
</dbReference>
<dbReference type="PANTHER" id="PTHR28573:SF1">
    <property type="entry name" value="SPINDLE AND KINETOCHORE-ASSOCIATED PROTEIN 1"/>
    <property type="match status" value="1"/>
</dbReference>
<dbReference type="InterPro" id="IPR009829">
    <property type="entry name" value="SKA1"/>
</dbReference>
<evidence type="ECO:0000256" key="4">
    <source>
        <dbReference type="SAM" id="MobiDB-lite"/>
    </source>
</evidence>
<organism evidence="5">
    <name type="scientific">Lepeophtheirus salmonis</name>
    <name type="common">Salmon louse</name>
    <name type="synonym">Caligus salmonis</name>
    <dbReference type="NCBI Taxonomy" id="72036"/>
    <lineage>
        <taxon>Eukaryota</taxon>
        <taxon>Metazoa</taxon>
        <taxon>Ecdysozoa</taxon>
        <taxon>Arthropoda</taxon>
        <taxon>Crustacea</taxon>
        <taxon>Multicrustacea</taxon>
        <taxon>Hexanauplia</taxon>
        <taxon>Copepoda</taxon>
        <taxon>Siphonostomatoida</taxon>
        <taxon>Caligidae</taxon>
        <taxon>Lepeophtheirus</taxon>
    </lineage>
</organism>
<dbReference type="GO" id="GO:0007059">
    <property type="term" value="P:chromosome segregation"/>
    <property type="evidence" value="ECO:0007669"/>
    <property type="project" value="InterPro"/>
</dbReference>
<dbReference type="Gene3D" id="1.10.10.1890">
    <property type="entry name" value="Ska1 microtubule binding domain-like"/>
    <property type="match status" value="1"/>
</dbReference>
<evidence type="ECO:0000256" key="2">
    <source>
        <dbReference type="ARBA" id="ARBA00047182"/>
    </source>
</evidence>
<evidence type="ECO:0000313" key="5">
    <source>
        <dbReference type="EMBL" id="CDW45041.1"/>
    </source>
</evidence>
<dbReference type="AlphaFoldDB" id="A0A0K2V502"/>
<accession>A0A0K2V502</accession>
<dbReference type="PANTHER" id="PTHR28573">
    <property type="entry name" value="SPINDLE AND KINETOCHORE-ASSOCIATED PROTEIN 1"/>
    <property type="match status" value="1"/>
</dbReference>
<protein>
    <recommendedName>
        <fullName evidence="2">SKA complex subunit 1</fullName>
    </recommendedName>
    <alternativeName>
        <fullName evidence="3">Spindle and kinetochore-associated protein 1</fullName>
    </alternativeName>
</protein>
<dbReference type="InterPro" id="IPR042031">
    <property type="entry name" value="SKA1_MBD_sf"/>
</dbReference>
<gene>
    <name evidence="5" type="primary">ska1</name>
</gene>
<name>A0A0K2V502_LEPSM</name>
<dbReference type="Pfam" id="PF07160">
    <property type="entry name" value="SKA1"/>
    <property type="match status" value="1"/>
</dbReference>
<evidence type="ECO:0000256" key="3">
    <source>
        <dbReference type="ARBA" id="ARBA00047202"/>
    </source>
</evidence>
<dbReference type="GO" id="GO:0031110">
    <property type="term" value="P:regulation of microtubule polymerization or depolymerization"/>
    <property type="evidence" value="ECO:0007669"/>
    <property type="project" value="TreeGrafter"/>
</dbReference>
<reference evidence="5" key="1">
    <citation type="submission" date="2014-05" db="EMBL/GenBank/DDBJ databases">
        <authorList>
            <person name="Chronopoulou M."/>
        </authorList>
    </citation>
    <scope>NUCLEOTIDE SEQUENCE</scope>
    <source>
        <tissue evidence="5">Whole organism</tissue>
    </source>
</reference>
<dbReference type="GO" id="GO:0051301">
    <property type="term" value="P:cell division"/>
    <property type="evidence" value="ECO:0007669"/>
    <property type="project" value="InterPro"/>
</dbReference>